<dbReference type="Proteomes" id="UP000191987">
    <property type="component" value="Unassembled WGS sequence"/>
</dbReference>
<protein>
    <submittedName>
        <fullName evidence="2">Uncharacterized protein</fullName>
    </submittedName>
</protein>
<sequence>MTHLAVAPMQTRGCTDATSHCSAKSMN</sequence>
<proteinExistence type="predicted"/>
<organism evidence="2 3">
    <name type="scientific">Agrobacterium deltaense Zutra 3/1</name>
    <dbReference type="NCBI Taxonomy" id="1183427"/>
    <lineage>
        <taxon>Bacteria</taxon>
        <taxon>Pseudomonadati</taxon>
        <taxon>Pseudomonadota</taxon>
        <taxon>Alphaproteobacteria</taxon>
        <taxon>Hyphomicrobiales</taxon>
        <taxon>Rhizobiaceae</taxon>
        <taxon>Rhizobium/Agrobacterium group</taxon>
        <taxon>Agrobacterium</taxon>
    </lineage>
</organism>
<evidence type="ECO:0000313" key="3">
    <source>
        <dbReference type="Proteomes" id="UP000191987"/>
    </source>
</evidence>
<feature type="compositionally biased region" description="Polar residues" evidence="1">
    <location>
        <begin position="12"/>
        <end position="27"/>
    </location>
</feature>
<evidence type="ECO:0000256" key="1">
    <source>
        <dbReference type="SAM" id="MobiDB-lite"/>
    </source>
</evidence>
<evidence type="ECO:0000313" key="2">
    <source>
        <dbReference type="EMBL" id="CUX16130.1"/>
    </source>
</evidence>
<dbReference type="EMBL" id="FBWG01000003">
    <property type="protein sequence ID" value="CUX16130.1"/>
    <property type="molecule type" value="Genomic_DNA"/>
</dbReference>
<reference evidence="2 3" key="1">
    <citation type="submission" date="2016-01" db="EMBL/GenBank/DDBJ databases">
        <authorList>
            <person name="Oliw E.H."/>
        </authorList>
    </citation>
    <scope>NUCLEOTIDE SEQUENCE [LARGE SCALE GENOMIC DNA]</scope>
    <source>
        <strain evidence="2 3">Zutra 3-1</strain>
    </source>
</reference>
<feature type="region of interest" description="Disordered" evidence="1">
    <location>
        <begin position="1"/>
        <end position="27"/>
    </location>
</feature>
<gene>
    <name evidence="2" type="ORF">AGR7C_Cc110386</name>
</gene>
<dbReference type="AlphaFoldDB" id="A0A1S7P4X6"/>
<name>A0A1S7P4X6_9HYPH</name>
<accession>A0A1S7P4X6</accession>